<organism evidence="2 3">
    <name type="scientific">Rattus norvegicus</name>
    <name type="common">Rat</name>
    <dbReference type="NCBI Taxonomy" id="10116"/>
    <lineage>
        <taxon>Eukaryota</taxon>
        <taxon>Metazoa</taxon>
        <taxon>Chordata</taxon>
        <taxon>Craniata</taxon>
        <taxon>Vertebrata</taxon>
        <taxon>Euteleostomi</taxon>
        <taxon>Mammalia</taxon>
        <taxon>Eutheria</taxon>
        <taxon>Euarchontoglires</taxon>
        <taxon>Glires</taxon>
        <taxon>Rodentia</taxon>
        <taxon>Myomorpha</taxon>
        <taxon>Muroidea</taxon>
        <taxon>Muridae</taxon>
        <taxon>Murinae</taxon>
        <taxon>Rattus</taxon>
    </lineage>
</organism>
<feature type="region of interest" description="Disordered" evidence="1">
    <location>
        <begin position="59"/>
        <end position="90"/>
    </location>
</feature>
<reference evidence="3" key="1">
    <citation type="submission" date="2005-06" db="EMBL/GenBank/DDBJ databases">
        <authorList>
            <person name="Mural R.J."/>
            <person name="Li P.W."/>
            <person name="Adams M.D."/>
            <person name="Amanatides P.G."/>
            <person name="Baden-Tillson H."/>
            <person name="Barnstead M."/>
            <person name="Chin S.H."/>
            <person name="Dew I."/>
            <person name="Evans C.A."/>
            <person name="Ferriera S."/>
            <person name="Flanigan M."/>
            <person name="Fosler C."/>
            <person name="Glodek A."/>
            <person name="Gu Z."/>
            <person name="Holt R.A."/>
            <person name="Jennings D."/>
            <person name="Kraft C.L."/>
            <person name="Lu F."/>
            <person name="Nguyen T."/>
            <person name="Nusskern D.R."/>
            <person name="Pfannkoch C.M."/>
            <person name="Sitter C."/>
            <person name="Sutton G.G."/>
            <person name="Venter J.C."/>
            <person name="Wang Z."/>
            <person name="Woodage T."/>
            <person name="Zheng X.H."/>
            <person name="Zhong F."/>
        </authorList>
    </citation>
    <scope>NUCLEOTIDE SEQUENCE [LARGE SCALE GENOMIC DNA]</scope>
    <source>
        <strain>BN</strain>
        <strain evidence="3">Sprague-Dawley</strain>
    </source>
</reference>
<name>A6KUS8_RAT</name>
<dbReference type="EMBL" id="CH474276">
    <property type="protein sequence ID" value="EDL82782.1"/>
    <property type="molecule type" value="Genomic_DNA"/>
</dbReference>
<dbReference type="Proteomes" id="UP000234681">
    <property type="component" value="Unassembled WGS sequence"/>
</dbReference>
<evidence type="ECO:0000256" key="1">
    <source>
        <dbReference type="SAM" id="MobiDB-lite"/>
    </source>
</evidence>
<dbReference type="AlphaFoldDB" id="A6KUS8"/>
<gene>
    <name evidence="2" type="ORF">rCG_41836</name>
</gene>
<evidence type="ECO:0000313" key="2">
    <source>
        <dbReference type="EMBL" id="EDL82782.1"/>
    </source>
</evidence>
<protein>
    <submittedName>
        <fullName evidence="2">RCG41836</fullName>
    </submittedName>
</protein>
<proteinExistence type="predicted"/>
<evidence type="ECO:0000313" key="3">
    <source>
        <dbReference type="Proteomes" id="UP000234681"/>
    </source>
</evidence>
<sequence length="90" mass="9863">MHCSFSWSCAKTRATCLFLIVGAVPKCGLLLLEAPQEEDHLPQTFLEVRARAMDFPQSSEDSLSAMAQSLLGQRGTRASPQSKIPVLSDR</sequence>
<accession>A6KUS8</accession>
<feature type="compositionally biased region" description="Polar residues" evidence="1">
    <location>
        <begin position="59"/>
        <end position="82"/>
    </location>
</feature>